<keyword evidence="3" id="KW-0464">Manganese</keyword>
<keyword evidence="1 3" id="KW-0479">Metal-binding</keyword>
<feature type="binding site" evidence="3">
    <location>
        <position position="225"/>
    </location>
    <ligand>
        <name>Mn(2+)</name>
        <dbReference type="ChEBI" id="CHEBI:29035"/>
        <label>1</label>
    </ligand>
</feature>
<dbReference type="GO" id="GO:0033389">
    <property type="term" value="P:putrescine biosynthetic process from arginine, via agmatine"/>
    <property type="evidence" value="ECO:0007669"/>
    <property type="project" value="TreeGrafter"/>
</dbReference>
<proteinExistence type="inferred from homology"/>
<dbReference type="PROSITE" id="PS51409">
    <property type="entry name" value="ARGINASE_2"/>
    <property type="match status" value="1"/>
</dbReference>
<accession>A0A410QA48</accession>
<comment type="similarity">
    <text evidence="4">Belongs to the arginase family.</text>
</comment>
<dbReference type="SUPFAM" id="SSF52768">
    <property type="entry name" value="Arginase/deacetylase"/>
    <property type="match status" value="1"/>
</dbReference>
<dbReference type="EMBL" id="CP035282">
    <property type="protein sequence ID" value="QAT60856.1"/>
    <property type="molecule type" value="Genomic_DNA"/>
</dbReference>
<dbReference type="OrthoDB" id="9788689at2"/>
<evidence type="ECO:0000313" key="6">
    <source>
        <dbReference type="Proteomes" id="UP000287969"/>
    </source>
</evidence>
<comment type="cofactor">
    <cofactor evidence="3">
        <name>Mn(2+)</name>
        <dbReference type="ChEBI" id="CHEBI:29035"/>
    </cofactor>
    <text evidence="3">Binds 2 manganese ions per subunit.</text>
</comment>
<dbReference type="PANTHER" id="PTHR11358:SF26">
    <property type="entry name" value="GUANIDINO ACID HYDROLASE, MITOCHONDRIAL"/>
    <property type="match status" value="1"/>
</dbReference>
<evidence type="ECO:0000256" key="4">
    <source>
        <dbReference type="PROSITE-ProRule" id="PRU00742"/>
    </source>
</evidence>
<dbReference type="GO" id="GO:0008783">
    <property type="term" value="F:agmatinase activity"/>
    <property type="evidence" value="ECO:0007669"/>
    <property type="project" value="TreeGrafter"/>
</dbReference>
<sequence length="300" mass="33990">MDKKKRNKFGILGLNYDTEAGLGWPGARYAPDQIRESLKWILNRIRDNELFDTENNRLIDMSKVEIKDFGNLSKISRYNHEKSMNETKLEVDKVFDQGYVPILLGGDHSVAWPGIKSLYDHTKGNMGLIHLDTHLDLVEDSPIQGKYSGSSEIRRTAELERVKGENIVQVGIRGYNYAEHYHFIKDNNINVINPELFFTKGAKYVAQKSLELASKGVEKIYFTLDIDVLDSAFAPGSGANEPGGISTYQLFKFVKEVAPYVDAIDIVEVNPMTDYRNMTSTVASKIIMDFIVANYYALIE</sequence>
<organism evidence="5 6">
    <name type="scientific">Acidilutibacter cellobiosedens</name>
    <dbReference type="NCBI Taxonomy" id="2507161"/>
    <lineage>
        <taxon>Bacteria</taxon>
        <taxon>Bacillati</taxon>
        <taxon>Bacillota</taxon>
        <taxon>Tissierellia</taxon>
        <taxon>Tissierellales</taxon>
        <taxon>Acidilutibacteraceae</taxon>
        <taxon>Acidilutibacter</taxon>
    </lineage>
</organism>
<evidence type="ECO:0000256" key="1">
    <source>
        <dbReference type="ARBA" id="ARBA00022723"/>
    </source>
</evidence>
<evidence type="ECO:0000256" key="2">
    <source>
        <dbReference type="ARBA" id="ARBA00022801"/>
    </source>
</evidence>
<feature type="binding site" evidence="3">
    <location>
        <position position="227"/>
    </location>
    <ligand>
        <name>Mn(2+)</name>
        <dbReference type="ChEBI" id="CHEBI:29035"/>
        <label>1</label>
    </ligand>
</feature>
<dbReference type="RefSeq" id="WP_071140278.1">
    <property type="nucleotide sequence ID" value="NZ_CP035282.1"/>
</dbReference>
<dbReference type="CDD" id="cd09990">
    <property type="entry name" value="Agmatinase-like"/>
    <property type="match status" value="1"/>
</dbReference>
<evidence type="ECO:0000313" key="5">
    <source>
        <dbReference type="EMBL" id="QAT60856.1"/>
    </source>
</evidence>
<dbReference type="GO" id="GO:0046872">
    <property type="term" value="F:metal ion binding"/>
    <property type="evidence" value="ECO:0007669"/>
    <property type="project" value="UniProtKB-KW"/>
</dbReference>
<feature type="binding site" evidence="3">
    <location>
        <position position="108"/>
    </location>
    <ligand>
        <name>Mn(2+)</name>
        <dbReference type="ChEBI" id="CHEBI:29035"/>
        <label>1</label>
    </ligand>
</feature>
<dbReference type="Gene3D" id="3.40.800.10">
    <property type="entry name" value="Ureohydrolase domain"/>
    <property type="match status" value="1"/>
</dbReference>
<dbReference type="InterPro" id="IPR023696">
    <property type="entry name" value="Ureohydrolase_dom_sf"/>
</dbReference>
<dbReference type="PANTHER" id="PTHR11358">
    <property type="entry name" value="ARGINASE/AGMATINASE"/>
    <property type="match status" value="1"/>
</dbReference>
<dbReference type="PIRSF" id="PIRSF036979">
    <property type="entry name" value="Arginase"/>
    <property type="match status" value="1"/>
</dbReference>
<dbReference type="PRINTS" id="PR00116">
    <property type="entry name" value="ARGINASE"/>
</dbReference>
<reference evidence="6" key="1">
    <citation type="submission" date="2019-01" db="EMBL/GenBank/DDBJ databases">
        <title>Draft genomes of a novel of Sporanaerobacter strains.</title>
        <authorList>
            <person name="Ma S."/>
        </authorList>
    </citation>
    <scope>NUCLEOTIDE SEQUENCE [LARGE SCALE GENOMIC DNA]</scope>
    <source>
        <strain evidence="6">NJN-17</strain>
    </source>
</reference>
<feature type="binding site" evidence="3">
    <location>
        <position position="136"/>
    </location>
    <ligand>
        <name>Mn(2+)</name>
        <dbReference type="ChEBI" id="CHEBI:29035"/>
        <label>1</label>
    </ligand>
</feature>
<keyword evidence="6" id="KW-1185">Reference proteome</keyword>
<dbReference type="KEGG" id="spoa:EQM13_04325"/>
<dbReference type="Pfam" id="PF00491">
    <property type="entry name" value="Arginase"/>
    <property type="match status" value="1"/>
</dbReference>
<keyword evidence="2" id="KW-0378">Hydrolase</keyword>
<dbReference type="Proteomes" id="UP000287969">
    <property type="component" value="Chromosome"/>
</dbReference>
<dbReference type="AlphaFoldDB" id="A0A410QA48"/>
<dbReference type="InterPro" id="IPR006035">
    <property type="entry name" value="Ureohydrolase"/>
</dbReference>
<evidence type="ECO:0000256" key="3">
    <source>
        <dbReference type="PIRSR" id="PIRSR036979-1"/>
    </source>
</evidence>
<protein>
    <submittedName>
        <fullName evidence="5">Arginase family protein</fullName>
    </submittedName>
</protein>
<feature type="binding site" evidence="3">
    <location>
        <position position="134"/>
    </location>
    <ligand>
        <name>Mn(2+)</name>
        <dbReference type="ChEBI" id="CHEBI:29035"/>
        <label>1</label>
    </ligand>
</feature>
<name>A0A410QA48_9FIRM</name>
<gene>
    <name evidence="5" type="ORF">EQM13_04325</name>
</gene>
<feature type="binding site" evidence="3">
    <location>
        <position position="132"/>
    </location>
    <ligand>
        <name>Mn(2+)</name>
        <dbReference type="ChEBI" id="CHEBI:29035"/>
        <label>1</label>
    </ligand>
</feature>